<reference evidence="2 3" key="1">
    <citation type="submission" date="2018-06" db="EMBL/GenBank/DDBJ databases">
        <authorList>
            <consortium name="Pathogen Informatics"/>
            <person name="Doyle S."/>
        </authorList>
    </citation>
    <scope>NUCLEOTIDE SEQUENCE [LARGE SCALE GENOMIC DNA]</scope>
    <source>
        <strain evidence="2 3">NCTC8684</strain>
    </source>
</reference>
<feature type="compositionally biased region" description="Low complexity" evidence="1">
    <location>
        <begin position="7"/>
        <end position="36"/>
    </location>
</feature>
<dbReference type="AlphaFoldDB" id="A0AAX2MED0"/>
<evidence type="ECO:0000313" key="3">
    <source>
        <dbReference type="Proteomes" id="UP000254029"/>
    </source>
</evidence>
<name>A0AAX2MED0_CHRVL</name>
<sequence>MFPFLPPASDARASSPSSQPDQPSRPQAPSQPEPAQLNCRFHLLAVLRVAMQTR</sequence>
<evidence type="ECO:0000256" key="1">
    <source>
        <dbReference type="SAM" id="MobiDB-lite"/>
    </source>
</evidence>
<accession>A0AAX2MED0</accession>
<dbReference type="EMBL" id="UIGR01000002">
    <property type="protein sequence ID" value="SUY93008.1"/>
    <property type="molecule type" value="Genomic_DNA"/>
</dbReference>
<gene>
    <name evidence="2" type="ORF">NCTC8684_04138</name>
</gene>
<organism evidence="2 3">
    <name type="scientific">Chromobacterium violaceum</name>
    <dbReference type="NCBI Taxonomy" id="536"/>
    <lineage>
        <taxon>Bacteria</taxon>
        <taxon>Pseudomonadati</taxon>
        <taxon>Pseudomonadota</taxon>
        <taxon>Betaproteobacteria</taxon>
        <taxon>Neisseriales</taxon>
        <taxon>Chromobacteriaceae</taxon>
        <taxon>Chromobacterium</taxon>
    </lineage>
</organism>
<dbReference type="Proteomes" id="UP000254029">
    <property type="component" value="Unassembled WGS sequence"/>
</dbReference>
<comment type="caution">
    <text evidence="2">The sequence shown here is derived from an EMBL/GenBank/DDBJ whole genome shotgun (WGS) entry which is preliminary data.</text>
</comment>
<proteinExistence type="predicted"/>
<evidence type="ECO:0000313" key="2">
    <source>
        <dbReference type="EMBL" id="SUY93008.1"/>
    </source>
</evidence>
<feature type="region of interest" description="Disordered" evidence="1">
    <location>
        <begin position="1"/>
        <end position="37"/>
    </location>
</feature>
<protein>
    <submittedName>
        <fullName evidence="2">Uncharacterized protein</fullName>
    </submittedName>
</protein>